<name>A0A0B6YGJ9_9EUPU</name>
<feature type="non-terminal residue" evidence="2">
    <location>
        <position position="157"/>
    </location>
</feature>
<dbReference type="AlphaFoldDB" id="A0A0B6YGJ9"/>
<protein>
    <submittedName>
        <fullName evidence="2">Uncharacterized protein</fullName>
    </submittedName>
</protein>
<reference evidence="2" key="1">
    <citation type="submission" date="2014-12" db="EMBL/GenBank/DDBJ databases">
        <title>Insight into the proteome of Arion vulgaris.</title>
        <authorList>
            <person name="Aradska J."/>
            <person name="Bulat T."/>
            <person name="Smidak R."/>
            <person name="Sarate P."/>
            <person name="Gangsoo J."/>
            <person name="Sialana F."/>
            <person name="Bilban M."/>
            <person name="Lubec G."/>
        </authorList>
    </citation>
    <scope>NUCLEOTIDE SEQUENCE</scope>
    <source>
        <tissue evidence="2">Skin</tissue>
    </source>
</reference>
<feature type="non-terminal residue" evidence="2">
    <location>
        <position position="1"/>
    </location>
</feature>
<sequence>FSASPAVVEDHHMSPSSSAAQKNETTTGLKKPTGSLFEDDPNSTSTPSKGWSEDLSVSRDHLSVNKWNDQNSGIADLGWNKNVVGSGSDFESNNTDYGSDDGRYHRSEHVMQTGSPNDSSINRLSASGLAVNAGLSSGSLVSPSFRLDLDNKLKYED</sequence>
<gene>
    <name evidence="2" type="primary">ORF25006</name>
</gene>
<feature type="compositionally biased region" description="Polar residues" evidence="1">
    <location>
        <begin position="83"/>
        <end position="97"/>
    </location>
</feature>
<feature type="region of interest" description="Disordered" evidence="1">
    <location>
        <begin position="83"/>
        <end position="104"/>
    </location>
</feature>
<evidence type="ECO:0000256" key="1">
    <source>
        <dbReference type="SAM" id="MobiDB-lite"/>
    </source>
</evidence>
<dbReference type="EMBL" id="HACG01008493">
    <property type="protein sequence ID" value="CEK55358.1"/>
    <property type="molecule type" value="Transcribed_RNA"/>
</dbReference>
<organism evidence="2">
    <name type="scientific">Arion vulgaris</name>
    <dbReference type="NCBI Taxonomy" id="1028688"/>
    <lineage>
        <taxon>Eukaryota</taxon>
        <taxon>Metazoa</taxon>
        <taxon>Spiralia</taxon>
        <taxon>Lophotrochozoa</taxon>
        <taxon>Mollusca</taxon>
        <taxon>Gastropoda</taxon>
        <taxon>Heterobranchia</taxon>
        <taxon>Euthyneura</taxon>
        <taxon>Panpulmonata</taxon>
        <taxon>Eupulmonata</taxon>
        <taxon>Stylommatophora</taxon>
        <taxon>Helicina</taxon>
        <taxon>Arionoidea</taxon>
        <taxon>Arionidae</taxon>
        <taxon>Arion</taxon>
    </lineage>
</organism>
<evidence type="ECO:0000313" key="2">
    <source>
        <dbReference type="EMBL" id="CEK55358.1"/>
    </source>
</evidence>
<feature type="compositionally biased region" description="Polar residues" evidence="1">
    <location>
        <begin position="14"/>
        <end position="28"/>
    </location>
</feature>
<proteinExistence type="predicted"/>
<feature type="region of interest" description="Disordered" evidence="1">
    <location>
        <begin position="1"/>
        <end position="55"/>
    </location>
</feature>
<accession>A0A0B6YGJ9</accession>